<dbReference type="GO" id="GO:0046872">
    <property type="term" value="F:metal ion binding"/>
    <property type="evidence" value="ECO:0007669"/>
    <property type="project" value="UniProtKB-KW"/>
</dbReference>
<accession>A0A0S8GDF7</accession>
<dbReference type="Gene3D" id="3.80.30.20">
    <property type="entry name" value="tm_1862 like domain"/>
    <property type="match status" value="1"/>
</dbReference>
<keyword evidence="3" id="KW-0479">Metal-binding</keyword>
<dbReference type="EMBL" id="LJUI01000031">
    <property type="protein sequence ID" value="KPK69674.1"/>
    <property type="molecule type" value="Genomic_DNA"/>
</dbReference>
<comment type="caution">
    <text evidence="7">The sequence shown here is derived from an EMBL/GenBank/DDBJ whole genome shotgun (WGS) entry which is preliminary data.</text>
</comment>
<dbReference type="InterPro" id="IPR025274">
    <property type="entry name" value="DUF4070"/>
</dbReference>
<dbReference type="Gene3D" id="3.40.50.280">
    <property type="entry name" value="Cobalamin-binding domain"/>
    <property type="match status" value="1"/>
</dbReference>
<dbReference type="SMART" id="SM00729">
    <property type="entry name" value="Elp3"/>
    <property type="match status" value="1"/>
</dbReference>
<evidence type="ECO:0000313" key="7">
    <source>
        <dbReference type="EMBL" id="KPK69674.1"/>
    </source>
</evidence>
<comment type="cofactor">
    <cofactor evidence="1">
        <name>[4Fe-4S] cluster</name>
        <dbReference type="ChEBI" id="CHEBI:49883"/>
    </cofactor>
</comment>
<dbReference type="GO" id="GO:0031419">
    <property type="term" value="F:cobalamin binding"/>
    <property type="evidence" value="ECO:0007669"/>
    <property type="project" value="InterPro"/>
</dbReference>
<feature type="domain" description="Radical SAM core" evidence="6">
    <location>
        <begin position="159"/>
        <end position="390"/>
    </location>
</feature>
<keyword evidence="5" id="KW-0411">Iron-sulfur</keyword>
<dbReference type="GO" id="GO:0005829">
    <property type="term" value="C:cytosol"/>
    <property type="evidence" value="ECO:0007669"/>
    <property type="project" value="TreeGrafter"/>
</dbReference>
<dbReference type="PANTHER" id="PTHR43409">
    <property type="entry name" value="ANAEROBIC MAGNESIUM-PROTOPORPHYRIN IX MONOMETHYL ESTER CYCLASE-RELATED"/>
    <property type="match status" value="1"/>
</dbReference>
<dbReference type="InterPro" id="IPR006638">
    <property type="entry name" value="Elp3/MiaA/NifB-like_rSAM"/>
</dbReference>
<sequence>MRVLLVYPDHPVTFWSLKHAVKFISKEANFPPLGLLTVAALLPEDWEKRLIDMNVQPLGDSDIEWADYVFVSAMSIQRQSAAKVIKRCARLGVTTVAGGPLFTSSWEDFEGVDHLLLGEAEDTLPAFLEDLRTGGAKRIYRPDGWADMGRSPIPLWGLVDMKKYASMNVQYSRGCPFNCEFCDITQLYGHKPRTKTGHQVLAELDGLHAHGWRGGVFFVDDNFIGNRRKLKAEMLPDLIAWQRERKYPFDFHAEASIDLADDEELMSMMVEAGFRAVFVGIESPNDMSLSECSKFQNRNRDMVESVAKIQSYGLQVQGGFIVGFDNDPPSIFDSQIDFIAKSGIVVAMVGLLNAPRGTRLYKRLQRENRLLKDMSGDNTDFTMNFIPKMDTTQLIEGYEKVVNAIYSPREYYERVRLFLRRYKPPRKSRPRLRFVHIRALLRSMWVLGMKREGRLYYWKLFFWSLTRRPKLFPLAVVFAIYGFHFREVLGT</sequence>
<protein>
    <submittedName>
        <fullName evidence="7">Radical SAM protein</fullName>
    </submittedName>
</protein>
<dbReference type="InterPro" id="IPR007197">
    <property type="entry name" value="rSAM"/>
</dbReference>
<dbReference type="Proteomes" id="UP000051717">
    <property type="component" value="Unassembled WGS sequence"/>
</dbReference>
<dbReference type="Pfam" id="PF04055">
    <property type="entry name" value="Radical_SAM"/>
    <property type="match status" value="1"/>
</dbReference>
<dbReference type="PROSITE" id="PS51918">
    <property type="entry name" value="RADICAL_SAM"/>
    <property type="match status" value="1"/>
</dbReference>
<evidence type="ECO:0000256" key="5">
    <source>
        <dbReference type="ARBA" id="ARBA00023014"/>
    </source>
</evidence>
<dbReference type="PATRIC" id="fig|1703774.3.peg.1887"/>
<dbReference type="InterPro" id="IPR034466">
    <property type="entry name" value="Methyltransferase_Class_B"/>
</dbReference>
<dbReference type="Pfam" id="PF02310">
    <property type="entry name" value="B12-binding"/>
    <property type="match status" value="1"/>
</dbReference>
<dbReference type="GO" id="GO:0051536">
    <property type="term" value="F:iron-sulfur cluster binding"/>
    <property type="evidence" value="ECO:0007669"/>
    <property type="project" value="UniProtKB-KW"/>
</dbReference>
<organism evidence="7 8">
    <name type="scientific">candidate division TA06 bacterium SM23_40</name>
    <dbReference type="NCBI Taxonomy" id="1703774"/>
    <lineage>
        <taxon>Bacteria</taxon>
        <taxon>Bacteria division TA06</taxon>
    </lineage>
</organism>
<gene>
    <name evidence="7" type="ORF">AMJ82_05180</name>
</gene>
<name>A0A0S8GDF7_UNCT6</name>
<dbReference type="SUPFAM" id="SSF102114">
    <property type="entry name" value="Radical SAM enzymes"/>
    <property type="match status" value="1"/>
</dbReference>
<dbReference type="Pfam" id="PF13282">
    <property type="entry name" value="DUF4070"/>
    <property type="match status" value="1"/>
</dbReference>
<keyword evidence="4" id="KW-0408">Iron</keyword>
<dbReference type="SFLD" id="SFLDG01123">
    <property type="entry name" value="methyltransferase_(Class_B)"/>
    <property type="match status" value="1"/>
</dbReference>
<proteinExistence type="predicted"/>
<dbReference type="GO" id="GO:0003824">
    <property type="term" value="F:catalytic activity"/>
    <property type="evidence" value="ECO:0007669"/>
    <property type="project" value="InterPro"/>
</dbReference>
<dbReference type="SFLD" id="SFLDF00303">
    <property type="entry name" value="hopanoid_C2-methyltransferase"/>
    <property type="match status" value="1"/>
</dbReference>
<dbReference type="InterPro" id="IPR058240">
    <property type="entry name" value="rSAM_sf"/>
</dbReference>
<evidence type="ECO:0000259" key="6">
    <source>
        <dbReference type="PROSITE" id="PS51918"/>
    </source>
</evidence>
<dbReference type="SFLD" id="SFLDS00029">
    <property type="entry name" value="Radical_SAM"/>
    <property type="match status" value="1"/>
</dbReference>
<dbReference type="InterPro" id="IPR051198">
    <property type="entry name" value="BchE-like"/>
</dbReference>
<dbReference type="InterPro" id="IPR034530">
    <property type="entry name" value="HpnP-like"/>
</dbReference>
<dbReference type="InterPro" id="IPR006158">
    <property type="entry name" value="Cobalamin-bd"/>
</dbReference>
<dbReference type="AlphaFoldDB" id="A0A0S8GDF7"/>
<evidence type="ECO:0000256" key="2">
    <source>
        <dbReference type="ARBA" id="ARBA00022691"/>
    </source>
</evidence>
<keyword evidence="2" id="KW-0949">S-adenosyl-L-methionine</keyword>
<dbReference type="PANTHER" id="PTHR43409:SF3">
    <property type="entry name" value="HYPOTHETICAL METHYLTRANSFERASE"/>
    <property type="match status" value="1"/>
</dbReference>
<dbReference type="InterPro" id="IPR023404">
    <property type="entry name" value="rSAM_horseshoe"/>
</dbReference>
<dbReference type="SFLD" id="SFLDG01082">
    <property type="entry name" value="B12-binding_domain_containing"/>
    <property type="match status" value="1"/>
</dbReference>
<evidence type="ECO:0000256" key="4">
    <source>
        <dbReference type="ARBA" id="ARBA00023004"/>
    </source>
</evidence>
<evidence type="ECO:0000313" key="8">
    <source>
        <dbReference type="Proteomes" id="UP000051717"/>
    </source>
</evidence>
<evidence type="ECO:0000256" key="3">
    <source>
        <dbReference type="ARBA" id="ARBA00022723"/>
    </source>
</evidence>
<evidence type="ECO:0000256" key="1">
    <source>
        <dbReference type="ARBA" id="ARBA00001966"/>
    </source>
</evidence>
<reference evidence="7 8" key="1">
    <citation type="journal article" date="2015" name="Microbiome">
        <title>Genomic resolution of linkages in carbon, nitrogen, and sulfur cycling among widespread estuary sediment bacteria.</title>
        <authorList>
            <person name="Baker B.J."/>
            <person name="Lazar C.S."/>
            <person name="Teske A.P."/>
            <person name="Dick G.J."/>
        </authorList>
    </citation>
    <scope>NUCLEOTIDE SEQUENCE [LARGE SCALE GENOMIC DNA]</scope>
    <source>
        <strain evidence="7">SM23_40</strain>
    </source>
</reference>